<evidence type="ECO:0000313" key="2">
    <source>
        <dbReference type="EMBL" id="AFZ47784.1"/>
    </source>
</evidence>
<dbReference type="EMBL" id="CP003940">
    <property type="protein sequence ID" value="AFZ47784.1"/>
    <property type="molecule type" value="Genomic_DNA"/>
</dbReference>
<protein>
    <recommendedName>
        <fullName evidence="1">Phytase-like domain-containing protein</fullName>
    </recommendedName>
</protein>
<dbReference type="AlphaFoldDB" id="K9YLP3"/>
<dbReference type="InterPro" id="IPR027372">
    <property type="entry name" value="Phytase-like_dom"/>
</dbReference>
<dbReference type="Proteomes" id="UP000010483">
    <property type="component" value="Chromosome"/>
</dbReference>
<dbReference type="PANTHER" id="PTHR37957:SF1">
    <property type="entry name" value="PHYTASE-LIKE DOMAIN-CONTAINING PROTEIN"/>
    <property type="match status" value="1"/>
</dbReference>
<keyword evidence="3" id="KW-1185">Reference proteome</keyword>
<dbReference type="eggNOG" id="COG4222">
    <property type="taxonomic scope" value="Bacteria"/>
</dbReference>
<sequence>MFNKLLKFIVLIGLICGFLFINNQAVFAQERVFLDLSLEYLDSYELTTQDFENTRVGGFSGITYDKQKDLFYVISDDRSRLAPARFYTLKMSLANNKIAQVNIEGVTLLKDRGGEVYAQDTIDPEAIALSPRNSVFISSEGISHLGVAPFINEYDLEGNLLSEVPIPKRYIYDGEEGKGVQDNYGFESLTIKANGTMPQDPFRLFTATELALSQDFNDDMPETLLRSRMMHYVVNPFGQPVLISENLYPVNKADFGVIFNGLSDIYALPEEGYLLALERNLGLRGFGAKIFQIVMANATDIYAENSLAGNIDNINPVKKKLVLNLKDLNIDLDNLEGITFGPRLADGSQSLILVSDNNFTPTREKTQFLLFKLSKT</sequence>
<gene>
    <name evidence="2" type="ordered locus">Cyast_1828</name>
</gene>
<dbReference type="PATRIC" id="fig|292563.3.peg.1910"/>
<organism evidence="2 3">
    <name type="scientific">Cyanobacterium stanieri (strain ATCC 29140 / PCC 7202)</name>
    <dbReference type="NCBI Taxonomy" id="292563"/>
    <lineage>
        <taxon>Bacteria</taxon>
        <taxon>Bacillati</taxon>
        <taxon>Cyanobacteriota</taxon>
        <taxon>Cyanophyceae</taxon>
        <taxon>Oscillatoriophycideae</taxon>
        <taxon>Chroococcales</taxon>
        <taxon>Geminocystaceae</taxon>
        <taxon>Cyanobacterium</taxon>
    </lineage>
</organism>
<evidence type="ECO:0000313" key="3">
    <source>
        <dbReference type="Proteomes" id="UP000010483"/>
    </source>
</evidence>
<dbReference type="Pfam" id="PF13449">
    <property type="entry name" value="Phytase-like"/>
    <property type="match status" value="1"/>
</dbReference>
<dbReference type="PANTHER" id="PTHR37957">
    <property type="entry name" value="BLR7070 PROTEIN"/>
    <property type="match status" value="1"/>
</dbReference>
<dbReference type="BioCyc" id="CSTA292563:G1353-1837-MONOMER"/>
<name>K9YLP3_CYASC</name>
<dbReference type="STRING" id="292563.Cyast_1828"/>
<evidence type="ECO:0000259" key="1">
    <source>
        <dbReference type="Pfam" id="PF13449"/>
    </source>
</evidence>
<dbReference type="KEGG" id="csn:Cyast_1828"/>
<dbReference type="HOGENOM" id="CLU_047242_0_0_3"/>
<reference evidence="3" key="1">
    <citation type="journal article" date="2013" name="Proc. Natl. Acad. Sci. U.S.A.">
        <title>Improving the coverage of the cyanobacterial phylum using diversity-driven genome sequencing.</title>
        <authorList>
            <person name="Shih P.M."/>
            <person name="Wu D."/>
            <person name="Latifi A."/>
            <person name="Axen S.D."/>
            <person name="Fewer D.P."/>
            <person name="Talla E."/>
            <person name="Calteau A."/>
            <person name="Cai F."/>
            <person name="Tandeau de Marsac N."/>
            <person name="Rippka R."/>
            <person name="Herdman M."/>
            <person name="Sivonen K."/>
            <person name="Coursin T."/>
            <person name="Laurent T."/>
            <person name="Goodwin L."/>
            <person name="Nolan M."/>
            <person name="Davenport K.W."/>
            <person name="Han C.S."/>
            <person name="Rubin E.M."/>
            <person name="Eisen J.A."/>
            <person name="Woyke T."/>
            <person name="Gugger M."/>
            <person name="Kerfeld C.A."/>
        </authorList>
    </citation>
    <scope>NUCLEOTIDE SEQUENCE [LARGE SCALE GENOMIC DNA]</scope>
    <source>
        <strain evidence="3">ATCC 29140 / PCC 7202</strain>
    </source>
</reference>
<accession>K9YLP3</accession>
<proteinExistence type="predicted"/>
<feature type="domain" description="Phytase-like" evidence="1">
    <location>
        <begin position="54"/>
        <end position="359"/>
    </location>
</feature>